<feature type="coiled-coil region" evidence="4">
    <location>
        <begin position="143"/>
        <end position="201"/>
    </location>
</feature>
<dbReference type="SUPFAM" id="SSF111369">
    <property type="entry name" value="HlyD-like secretion proteins"/>
    <property type="match status" value="2"/>
</dbReference>
<feature type="domain" description="YknX-like C-terminal permuted SH3-like" evidence="9">
    <location>
        <begin position="356"/>
        <end position="424"/>
    </location>
</feature>
<dbReference type="EMBL" id="SMGQ01000013">
    <property type="protein sequence ID" value="TCK92776.1"/>
    <property type="molecule type" value="Genomic_DNA"/>
</dbReference>
<dbReference type="InterPro" id="IPR006143">
    <property type="entry name" value="RND_pump_MFP"/>
</dbReference>
<comment type="similarity">
    <text evidence="2">Belongs to the membrane fusion protein (MFP) (TC 8.A.1) family.</text>
</comment>
<comment type="subcellular location">
    <subcellularLocation>
        <location evidence="1">Cell envelope</location>
    </subcellularLocation>
</comment>
<keyword evidence="6" id="KW-1133">Transmembrane helix</keyword>
<proteinExistence type="inferred from homology"/>
<dbReference type="GO" id="GO:0022857">
    <property type="term" value="F:transmembrane transporter activity"/>
    <property type="evidence" value="ECO:0007669"/>
    <property type="project" value="InterPro"/>
</dbReference>
<dbReference type="Proteomes" id="UP000294545">
    <property type="component" value="Unassembled WGS sequence"/>
</dbReference>
<dbReference type="GO" id="GO:0016020">
    <property type="term" value="C:membrane"/>
    <property type="evidence" value="ECO:0007669"/>
    <property type="project" value="InterPro"/>
</dbReference>
<evidence type="ECO:0000256" key="1">
    <source>
        <dbReference type="ARBA" id="ARBA00004196"/>
    </source>
</evidence>
<dbReference type="Pfam" id="PF25917">
    <property type="entry name" value="BSH_RND"/>
    <property type="match status" value="1"/>
</dbReference>
<dbReference type="OrthoDB" id="9810430at2"/>
<feature type="region of interest" description="Disordered" evidence="5">
    <location>
        <begin position="427"/>
        <end position="446"/>
    </location>
</feature>
<evidence type="ECO:0000313" key="10">
    <source>
        <dbReference type="EMBL" id="TCK92776.1"/>
    </source>
</evidence>
<dbReference type="PANTHER" id="PTHR32347">
    <property type="entry name" value="EFFLUX SYSTEM COMPONENT YKNX-RELATED"/>
    <property type="match status" value="1"/>
</dbReference>
<dbReference type="InterPro" id="IPR058637">
    <property type="entry name" value="YknX-like_C"/>
</dbReference>
<evidence type="ECO:0000259" key="7">
    <source>
        <dbReference type="Pfam" id="PF25917"/>
    </source>
</evidence>
<evidence type="ECO:0000313" key="11">
    <source>
        <dbReference type="Proteomes" id="UP000294545"/>
    </source>
</evidence>
<dbReference type="Pfam" id="PF25954">
    <property type="entry name" value="Beta-barrel_RND_2"/>
    <property type="match status" value="1"/>
</dbReference>
<dbReference type="Gene3D" id="1.10.287.470">
    <property type="entry name" value="Helix hairpin bin"/>
    <property type="match status" value="1"/>
</dbReference>
<dbReference type="InterPro" id="IPR058625">
    <property type="entry name" value="MdtA-like_BSH"/>
</dbReference>
<dbReference type="Gene3D" id="2.40.50.100">
    <property type="match status" value="1"/>
</dbReference>
<comment type="caution">
    <text evidence="10">The sequence shown here is derived from an EMBL/GenBank/DDBJ whole genome shotgun (WGS) entry which is preliminary data.</text>
</comment>
<evidence type="ECO:0000256" key="2">
    <source>
        <dbReference type="ARBA" id="ARBA00009477"/>
    </source>
</evidence>
<sequence length="446" mass="49706">MNKNKEKKWYKSMIFKLSTLVVVIGIVGVFYLNSLQGEEQEVITENNAKPLVEVMEMGRRDLHKKTNLIGHVQSGDTRAVMPQISGEVLEVYVQEGDFVQKGDVLLKIDDTDYKLQSDEARIGLNAARIQLEEARSGASNAQLIEADTSVEQAKKAVEQLEKEYDRITRLYEENFVSIQEYEQVKMQYDNAREQLRLAKAYQETTEEGATEHQIAALESQIDRASLGVELANQMVERTVVRAPIDGQIVSVEAKAGDLIGTTGYAFIIMNEDNMQVSATVPESYINNIYTGQDVVVNVPAAKSTHYDGVINTVGKMPPEGSRAYPIEISLENEDELLRMGMYSSIEMIVESALDTLYVPRKALIMDNEAYYVFVVNEENTVERVKVKTGLSENGYVAITEGLNEGQQVVIEGTNVIEVGDEVKISTPNQESAKARDLDANEVGVVR</sequence>
<dbReference type="Pfam" id="PF25989">
    <property type="entry name" value="YknX_C"/>
    <property type="match status" value="1"/>
</dbReference>
<feature type="domain" description="CusB-like beta-barrel" evidence="8">
    <location>
        <begin position="276"/>
        <end position="347"/>
    </location>
</feature>
<dbReference type="GO" id="GO:0030313">
    <property type="term" value="C:cell envelope"/>
    <property type="evidence" value="ECO:0007669"/>
    <property type="project" value="UniProtKB-SubCell"/>
</dbReference>
<protein>
    <submittedName>
        <fullName evidence="10">RND family efflux transporter MFP subunit</fullName>
    </submittedName>
</protein>
<evidence type="ECO:0000256" key="6">
    <source>
        <dbReference type="SAM" id="Phobius"/>
    </source>
</evidence>
<feature type="domain" description="Multidrug resistance protein MdtA-like barrel-sandwich hybrid" evidence="7">
    <location>
        <begin position="79"/>
        <end position="268"/>
    </location>
</feature>
<dbReference type="RefSeq" id="WP_132282634.1">
    <property type="nucleotide sequence ID" value="NZ_SMGQ01000013.1"/>
</dbReference>
<dbReference type="Gene3D" id="2.40.30.170">
    <property type="match status" value="1"/>
</dbReference>
<keyword evidence="11" id="KW-1185">Reference proteome</keyword>
<feature type="transmembrane region" description="Helical" evidence="6">
    <location>
        <begin position="12"/>
        <end position="32"/>
    </location>
</feature>
<evidence type="ECO:0000256" key="5">
    <source>
        <dbReference type="SAM" id="MobiDB-lite"/>
    </source>
</evidence>
<keyword evidence="6" id="KW-0472">Membrane</keyword>
<keyword evidence="6" id="KW-0812">Transmembrane</keyword>
<evidence type="ECO:0000256" key="3">
    <source>
        <dbReference type="ARBA" id="ARBA00023054"/>
    </source>
</evidence>
<gene>
    <name evidence="10" type="ORF">EDC19_1931</name>
</gene>
<evidence type="ECO:0000259" key="9">
    <source>
        <dbReference type="Pfam" id="PF25989"/>
    </source>
</evidence>
<keyword evidence="3 4" id="KW-0175">Coiled coil</keyword>
<reference evidence="10 11" key="1">
    <citation type="submission" date="2019-03" db="EMBL/GenBank/DDBJ databases">
        <title>Genomic Encyclopedia of Type Strains, Phase IV (KMG-IV): sequencing the most valuable type-strain genomes for metagenomic binning, comparative biology and taxonomic classification.</title>
        <authorList>
            <person name="Goeker M."/>
        </authorList>
    </citation>
    <scope>NUCLEOTIDE SEQUENCE [LARGE SCALE GENOMIC DNA]</scope>
    <source>
        <strain evidence="10 11">DSM 24176</strain>
    </source>
</reference>
<dbReference type="NCBIfam" id="TIGR01730">
    <property type="entry name" value="RND_mfp"/>
    <property type="match status" value="1"/>
</dbReference>
<dbReference type="InterPro" id="IPR050465">
    <property type="entry name" value="UPF0194_transport"/>
</dbReference>
<organism evidence="10 11">
    <name type="scientific">Natranaerovirga hydrolytica</name>
    <dbReference type="NCBI Taxonomy" id="680378"/>
    <lineage>
        <taxon>Bacteria</taxon>
        <taxon>Bacillati</taxon>
        <taxon>Bacillota</taxon>
        <taxon>Clostridia</taxon>
        <taxon>Lachnospirales</taxon>
        <taxon>Natranaerovirgaceae</taxon>
        <taxon>Natranaerovirga</taxon>
    </lineage>
</organism>
<evidence type="ECO:0000256" key="4">
    <source>
        <dbReference type="SAM" id="Coils"/>
    </source>
</evidence>
<name>A0A4R1MJ96_9FIRM</name>
<evidence type="ECO:0000259" key="8">
    <source>
        <dbReference type="Pfam" id="PF25954"/>
    </source>
</evidence>
<dbReference type="AlphaFoldDB" id="A0A4R1MJ96"/>
<accession>A0A4R1MJ96</accession>
<dbReference type="Gene3D" id="2.40.420.20">
    <property type="match status" value="1"/>
</dbReference>
<dbReference type="InterPro" id="IPR058792">
    <property type="entry name" value="Beta-barrel_RND_2"/>
</dbReference>
<dbReference type="PANTHER" id="PTHR32347:SF14">
    <property type="entry name" value="EFFLUX SYSTEM COMPONENT YKNX-RELATED"/>
    <property type="match status" value="1"/>
</dbReference>